<dbReference type="EMBL" id="JBJQOH010000006">
    <property type="protein sequence ID" value="KAL3684719.1"/>
    <property type="molecule type" value="Genomic_DNA"/>
</dbReference>
<name>A0ABD3H2D2_9MARC</name>
<feature type="region of interest" description="Disordered" evidence="1">
    <location>
        <begin position="66"/>
        <end position="90"/>
    </location>
</feature>
<evidence type="ECO:0000313" key="3">
    <source>
        <dbReference type="Proteomes" id="UP001633002"/>
    </source>
</evidence>
<dbReference type="Gene3D" id="3.60.10.10">
    <property type="entry name" value="Endonuclease/exonuclease/phosphatase"/>
    <property type="match status" value="1"/>
</dbReference>
<reference evidence="2 3" key="1">
    <citation type="submission" date="2024-09" db="EMBL/GenBank/DDBJ databases">
        <title>Chromosome-scale assembly of Riccia sorocarpa.</title>
        <authorList>
            <person name="Paukszto L."/>
        </authorList>
    </citation>
    <scope>NUCLEOTIDE SEQUENCE [LARGE SCALE GENOMIC DNA]</scope>
    <source>
        <strain evidence="2">LP-2024</strain>
        <tissue evidence="2">Aerial parts of the thallus</tissue>
    </source>
</reference>
<dbReference type="Proteomes" id="UP001633002">
    <property type="component" value="Unassembled WGS sequence"/>
</dbReference>
<organism evidence="2 3">
    <name type="scientific">Riccia sorocarpa</name>
    <dbReference type="NCBI Taxonomy" id="122646"/>
    <lineage>
        <taxon>Eukaryota</taxon>
        <taxon>Viridiplantae</taxon>
        <taxon>Streptophyta</taxon>
        <taxon>Embryophyta</taxon>
        <taxon>Marchantiophyta</taxon>
        <taxon>Marchantiopsida</taxon>
        <taxon>Marchantiidae</taxon>
        <taxon>Marchantiales</taxon>
        <taxon>Ricciaceae</taxon>
        <taxon>Riccia</taxon>
    </lineage>
</organism>
<accession>A0ABD3H2D2</accession>
<gene>
    <name evidence="2" type="ORF">R1sor_002741</name>
</gene>
<dbReference type="AlphaFoldDB" id="A0ABD3H2D2"/>
<protein>
    <submittedName>
        <fullName evidence="2">Uncharacterized protein</fullName>
    </submittedName>
</protein>
<dbReference type="SUPFAM" id="SSF56219">
    <property type="entry name" value="DNase I-like"/>
    <property type="match status" value="1"/>
</dbReference>
<comment type="caution">
    <text evidence="2">The sequence shown here is derived from an EMBL/GenBank/DDBJ whole genome shotgun (WGS) entry which is preliminary data.</text>
</comment>
<evidence type="ECO:0000256" key="1">
    <source>
        <dbReference type="SAM" id="MobiDB-lite"/>
    </source>
</evidence>
<proteinExistence type="predicted"/>
<evidence type="ECO:0000313" key="2">
    <source>
        <dbReference type="EMBL" id="KAL3684719.1"/>
    </source>
</evidence>
<dbReference type="InterPro" id="IPR036691">
    <property type="entry name" value="Endo/exonu/phosph_ase_sf"/>
</dbReference>
<sequence>MVEVTKAWIMLGDYNMITDQKDQAGGDYTDISRAEQEAWEMLLTDLRLTDNFPREQNSNWFSWDNMHKRRRSDSPGGTEENMSTSSMEREGGNRILKRLDRIFTNEEIVEKQEKYEIMTSSSLSDHALVGMSMQDGEHCKPQRERFCMKVSLLWDSKFREKMIESWKATEEAGKKKGNSPETILRRCLRQGCRAMKLQGKMEVKEKRAKWEELRGVPLPVMVEIKRQLSLNQQSNFGSRETSCAARIGRQWIHHNKENSVHHKEKPTPAKASTVQDLTANEREMNMLFWRKLGKFSKGLVMLTI</sequence>
<keyword evidence="3" id="KW-1185">Reference proteome</keyword>